<name>A0A0F7L4P0_9VIRU</name>
<proteinExistence type="predicted"/>
<accession>A0A0F7L4P0</accession>
<organism evidence="2">
    <name type="scientific">uncultured marine virus</name>
    <dbReference type="NCBI Taxonomy" id="186617"/>
    <lineage>
        <taxon>Viruses</taxon>
        <taxon>environmental samples</taxon>
    </lineage>
</organism>
<evidence type="ECO:0000313" key="2">
    <source>
        <dbReference type="EMBL" id="AKH47499.1"/>
    </source>
</evidence>
<evidence type="ECO:0000256" key="1">
    <source>
        <dbReference type="SAM" id="Phobius"/>
    </source>
</evidence>
<keyword evidence="1" id="KW-0472">Membrane</keyword>
<dbReference type="EMBL" id="KR029595">
    <property type="protein sequence ID" value="AKH47499.1"/>
    <property type="molecule type" value="Genomic_DNA"/>
</dbReference>
<reference evidence="2" key="2">
    <citation type="submission" date="2015-03" db="EMBL/GenBank/DDBJ databases">
        <authorList>
            <person name="Chow C.-E.T."/>
            <person name="Winget D.M."/>
            <person name="White R.A.III."/>
            <person name="Hallam S.J."/>
            <person name="Suttle C.A."/>
        </authorList>
    </citation>
    <scope>NUCLEOTIDE SEQUENCE</scope>
    <source>
        <strain evidence="2">H4084948</strain>
    </source>
</reference>
<feature type="transmembrane region" description="Helical" evidence="1">
    <location>
        <begin position="45"/>
        <end position="66"/>
    </location>
</feature>
<feature type="transmembrane region" description="Helical" evidence="1">
    <location>
        <begin position="14"/>
        <end position="33"/>
    </location>
</feature>
<reference evidence="2" key="1">
    <citation type="journal article" date="2015" name="Front. Microbiol.">
        <title>Combining genomic sequencing methods to explore viral diversity and reveal potential virus-host interactions.</title>
        <authorList>
            <person name="Chow C.E."/>
            <person name="Winget D.M."/>
            <person name="White R.A.III."/>
            <person name="Hallam S.J."/>
            <person name="Suttle C.A."/>
        </authorList>
    </citation>
    <scope>NUCLEOTIDE SEQUENCE</scope>
    <source>
        <strain evidence="2">H4084948</strain>
    </source>
</reference>
<keyword evidence="1" id="KW-0812">Transmembrane</keyword>
<keyword evidence="1" id="KW-1133">Transmembrane helix</keyword>
<protein>
    <submittedName>
        <fullName evidence="2">Uncharacterized protein</fullName>
    </submittedName>
</protein>
<sequence>MKINIKITDKERHFLYRLLAVVLLLTNGVTVWFCSPELDKYIAGHMAALVGFWLVANLLLTGVALFRHYR</sequence>